<dbReference type="PROSITE" id="PS00075">
    <property type="entry name" value="DHFR_1"/>
    <property type="match status" value="1"/>
</dbReference>
<dbReference type="InterPro" id="IPR012259">
    <property type="entry name" value="DHFR"/>
</dbReference>
<sequence>MKAPRLSILAAVSKNRVIGRGNALPWYLPEDLKHFKSLTMGHAIIMGRKTFESIGRPLPGRINIVVTKQTDFHADGTIVVHSLNEAINTVSSSGKTADDCECFVIGGAELYRQTIALSQRMYLTEIWRDYDGDTYFPDFDRNEWHELSRERQFSSEKASSELPLEYHFVILERKPAKPTRSPV</sequence>
<accession>A0A1H8ENU3</accession>
<evidence type="ECO:0000256" key="8">
    <source>
        <dbReference type="PIRNR" id="PIRNR000194"/>
    </source>
</evidence>
<dbReference type="PRINTS" id="PR00070">
    <property type="entry name" value="DHFR"/>
</dbReference>
<dbReference type="PROSITE" id="PS51330">
    <property type="entry name" value="DHFR_2"/>
    <property type="match status" value="1"/>
</dbReference>
<dbReference type="GO" id="GO:0006730">
    <property type="term" value="P:one-carbon metabolic process"/>
    <property type="evidence" value="ECO:0007669"/>
    <property type="project" value="UniProtKB-KW"/>
</dbReference>
<dbReference type="GO" id="GO:0046452">
    <property type="term" value="P:dihydrofolate metabolic process"/>
    <property type="evidence" value="ECO:0007669"/>
    <property type="project" value="TreeGrafter"/>
</dbReference>
<keyword evidence="6 8" id="KW-0560">Oxidoreductase</keyword>
<dbReference type="GO" id="GO:0070401">
    <property type="term" value="F:NADP+ binding"/>
    <property type="evidence" value="ECO:0007669"/>
    <property type="project" value="UniProtKB-ARBA"/>
</dbReference>
<evidence type="ECO:0000256" key="9">
    <source>
        <dbReference type="RuleBase" id="RU004474"/>
    </source>
</evidence>
<evidence type="ECO:0000256" key="6">
    <source>
        <dbReference type="ARBA" id="ARBA00023002"/>
    </source>
</evidence>
<dbReference type="AlphaFoldDB" id="A0A1H8ENU3"/>
<dbReference type="PANTHER" id="PTHR48069:SF3">
    <property type="entry name" value="DIHYDROFOLATE REDUCTASE"/>
    <property type="match status" value="1"/>
</dbReference>
<proteinExistence type="inferred from homology"/>
<dbReference type="RefSeq" id="WP_090631237.1">
    <property type="nucleotide sequence ID" value="NZ_FOCP01000010.1"/>
</dbReference>
<dbReference type="STRING" id="917.SAMN05216326_13623"/>
<gene>
    <name evidence="11" type="ORF">SAMN05216325_11053</name>
</gene>
<dbReference type="CDD" id="cd00209">
    <property type="entry name" value="DHFR"/>
    <property type="match status" value="1"/>
</dbReference>
<evidence type="ECO:0000313" key="12">
    <source>
        <dbReference type="Proteomes" id="UP000199459"/>
    </source>
</evidence>
<dbReference type="Gene3D" id="3.40.430.10">
    <property type="entry name" value="Dihydrofolate Reductase, subunit A"/>
    <property type="match status" value="1"/>
</dbReference>
<reference evidence="11 12" key="1">
    <citation type="submission" date="2016-10" db="EMBL/GenBank/DDBJ databases">
        <authorList>
            <person name="de Groot N.N."/>
        </authorList>
    </citation>
    <scope>NUCLEOTIDE SEQUENCE [LARGE SCALE GENOMIC DNA]</scope>
    <source>
        <strain evidence="11 12">Nm22</strain>
    </source>
</reference>
<dbReference type="GO" id="GO:0004146">
    <property type="term" value="F:dihydrofolate reductase activity"/>
    <property type="evidence" value="ECO:0007669"/>
    <property type="project" value="UniProtKB-EC"/>
</dbReference>
<organism evidence="11 12">
    <name type="scientific">Nitrosomonas marina</name>
    <dbReference type="NCBI Taxonomy" id="917"/>
    <lineage>
        <taxon>Bacteria</taxon>
        <taxon>Pseudomonadati</taxon>
        <taxon>Pseudomonadota</taxon>
        <taxon>Betaproteobacteria</taxon>
        <taxon>Nitrosomonadales</taxon>
        <taxon>Nitrosomonadaceae</taxon>
        <taxon>Nitrosomonas</taxon>
    </lineage>
</organism>
<evidence type="ECO:0000259" key="10">
    <source>
        <dbReference type="PROSITE" id="PS51330"/>
    </source>
</evidence>
<dbReference type="Pfam" id="PF00186">
    <property type="entry name" value="DHFR_1"/>
    <property type="match status" value="1"/>
</dbReference>
<comment type="pathway">
    <text evidence="1 8">Cofactor biosynthesis; tetrahydrofolate biosynthesis; 5,6,7,8-tetrahydrofolate from 7,8-dihydrofolate: step 1/1.</text>
</comment>
<evidence type="ECO:0000256" key="5">
    <source>
        <dbReference type="ARBA" id="ARBA00022857"/>
    </source>
</evidence>
<evidence type="ECO:0000313" key="11">
    <source>
        <dbReference type="EMBL" id="SEN21122.1"/>
    </source>
</evidence>
<keyword evidence="5 8" id="KW-0521">NADP</keyword>
<dbReference type="GO" id="GO:0005829">
    <property type="term" value="C:cytosol"/>
    <property type="evidence" value="ECO:0007669"/>
    <property type="project" value="TreeGrafter"/>
</dbReference>
<protein>
    <recommendedName>
        <fullName evidence="3 8">Dihydrofolate reductase</fullName>
        <ecNumber evidence="3 8">1.5.1.3</ecNumber>
    </recommendedName>
</protein>
<dbReference type="OrthoDB" id="9804315at2"/>
<keyword evidence="4 8" id="KW-0554">One-carbon metabolism</keyword>
<feature type="domain" description="DHFR" evidence="10">
    <location>
        <begin position="5"/>
        <end position="173"/>
    </location>
</feature>
<dbReference type="GO" id="GO:0046654">
    <property type="term" value="P:tetrahydrofolate biosynthetic process"/>
    <property type="evidence" value="ECO:0007669"/>
    <property type="project" value="UniProtKB-UniPathway"/>
</dbReference>
<evidence type="ECO:0000256" key="7">
    <source>
        <dbReference type="ARBA" id="ARBA00025067"/>
    </source>
</evidence>
<dbReference type="InterPro" id="IPR001796">
    <property type="entry name" value="DHFR_dom"/>
</dbReference>
<dbReference type="GO" id="GO:0046655">
    <property type="term" value="P:folic acid metabolic process"/>
    <property type="evidence" value="ECO:0007669"/>
    <property type="project" value="TreeGrafter"/>
</dbReference>
<dbReference type="UniPathway" id="UPA00077">
    <property type="reaction ID" value="UER00158"/>
</dbReference>
<dbReference type="PANTHER" id="PTHR48069">
    <property type="entry name" value="DIHYDROFOLATE REDUCTASE"/>
    <property type="match status" value="1"/>
</dbReference>
<comment type="similarity">
    <text evidence="2 8 9">Belongs to the dihydrofolate reductase family.</text>
</comment>
<dbReference type="FunFam" id="3.40.430.10:FF:000001">
    <property type="entry name" value="Dihydrofolate reductase"/>
    <property type="match status" value="1"/>
</dbReference>
<dbReference type="EMBL" id="FOCP01000010">
    <property type="protein sequence ID" value="SEN21122.1"/>
    <property type="molecule type" value="Genomic_DNA"/>
</dbReference>
<name>A0A1H8ENU3_9PROT</name>
<dbReference type="Proteomes" id="UP000199459">
    <property type="component" value="Unassembled WGS sequence"/>
</dbReference>
<dbReference type="InterPro" id="IPR024072">
    <property type="entry name" value="DHFR-like_dom_sf"/>
</dbReference>
<evidence type="ECO:0000256" key="3">
    <source>
        <dbReference type="ARBA" id="ARBA00012856"/>
    </source>
</evidence>
<dbReference type="PIRSF" id="PIRSF000194">
    <property type="entry name" value="DHFR"/>
    <property type="match status" value="1"/>
</dbReference>
<evidence type="ECO:0000256" key="2">
    <source>
        <dbReference type="ARBA" id="ARBA00009539"/>
    </source>
</evidence>
<comment type="catalytic activity">
    <reaction evidence="8">
        <text>(6S)-5,6,7,8-tetrahydrofolate + NADP(+) = 7,8-dihydrofolate + NADPH + H(+)</text>
        <dbReference type="Rhea" id="RHEA:15009"/>
        <dbReference type="ChEBI" id="CHEBI:15378"/>
        <dbReference type="ChEBI" id="CHEBI:57451"/>
        <dbReference type="ChEBI" id="CHEBI:57453"/>
        <dbReference type="ChEBI" id="CHEBI:57783"/>
        <dbReference type="ChEBI" id="CHEBI:58349"/>
        <dbReference type="EC" id="1.5.1.3"/>
    </reaction>
</comment>
<dbReference type="EC" id="1.5.1.3" evidence="3 8"/>
<comment type="function">
    <text evidence="7 8">Key enzyme in folate metabolism. Catalyzes an essential reaction for de novo glycine and purine synthesis, and for DNA precursor synthesis.</text>
</comment>
<evidence type="ECO:0000256" key="4">
    <source>
        <dbReference type="ARBA" id="ARBA00022563"/>
    </source>
</evidence>
<dbReference type="SUPFAM" id="SSF53597">
    <property type="entry name" value="Dihydrofolate reductase-like"/>
    <property type="match status" value="1"/>
</dbReference>
<evidence type="ECO:0000256" key="1">
    <source>
        <dbReference type="ARBA" id="ARBA00004903"/>
    </source>
</evidence>
<dbReference type="InterPro" id="IPR017925">
    <property type="entry name" value="DHFR_CS"/>
</dbReference>